<dbReference type="SUPFAM" id="SSF51206">
    <property type="entry name" value="cAMP-binding domain-like"/>
    <property type="match status" value="1"/>
</dbReference>
<gene>
    <name evidence="1" type="ORF">GCM10009118_28060</name>
</gene>
<dbReference type="EMBL" id="BAAAFH010000022">
    <property type="protein sequence ID" value="GAA0876396.1"/>
    <property type="molecule type" value="Genomic_DNA"/>
</dbReference>
<dbReference type="InterPro" id="IPR014710">
    <property type="entry name" value="RmlC-like_jellyroll"/>
</dbReference>
<accession>A0ABP3Y7E7</accession>
<evidence type="ECO:0000313" key="1">
    <source>
        <dbReference type="EMBL" id="GAA0876396.1"/>
    </source>
</evidence>
<name>A0ABP3Y7E7_9FLAO</name>
<proteinExistence type="predicted"/>
<reference evidence="2" key="1">
    <citation type="journal article" date="2019" name="Int. J. Syst. Evol. Microbiol.">
        <title>The Global Catalogue of Microorganisms (GCM) 10K type strain sequencing project: providing services to taxonomists for standard genome sequencing and annotation.</title>
        <authorList>
            <consortium name="The Broad Institute Genomics Platform"/>
            <consortium name="The Broad Institute Genome Sequencing Center for Infectious Disease"/>
            <person name="Wu L."/>
            <person name="Ma J."/>
        </authorList>
    </citation>
    <scope>NUCLEOTIDE SEQUENCE [LARGE SCALE GENOMIC DNA]</scope>
    <source>
        <strain evidence="2">JCM 16083</strain>
    </source>
</reference>
<evidence type="ECO:0000313" key="2">
    <source>
        <dbReference type="Proteomes" id="UP001501126"/>
    </source>
</evidence>
<keyword evidence="2" id="KW-1185">Reference proteome</keyword>
<dbReference type="RefSeq" id="WP_343789137.1">
    <property type="nucleotide sequence ID" value="NZ_BAAAFH010000022.1"/>
</dbReference>
<dbReference type="Gene3D" id="2.60.120.10">
    <property type="entry name" value="Jelly Rolls"/>
    <property type="match status" value="1"/>
</dbReference>
<organism evidence="1 2">
    <name type="scientific">Wandonia haliotis</name>
    <dbReference type="NCBI Taxonomy" id="574963"/>
    <lineage>
        <taxon>Bacteria</taxon>
        <taxon>Pseudomonadati</taxon>
        <taxon>Bacteroidota</taxon>
        <taxon>Flavobacteriia</taxon>
        <taxon>Flavobacteriales</taxon>
        <taxon>Crocinitomicaceae</taxon>
        <taxon>Wandonia</taxon>
    </lineage>
</organism>
<protein>
    <submittedName>
        <fullName evidence="1">Cyclic nucleotide-binding domain-containing protein</fullName>
    </submittedName>
</protein>
<comment type="caution">
    <text evidence="1">The sequence shown here is derived from an EMBL/GenBank/DDBJ whole genome shotgun (WGS) entry which is preliminary data.</text>
</comment>
<dbReference type="InterPro" id="IPR018490">
    <property type="entry name" value="cNMP-bd_dom_sf"/>
</dbReference>
<dbReference type="Proteomes" id="UP001501126">
    <property type="component" value="Unassembled WGS sequence"/>
</dbReference>
<sequence>MKDIILSHIDISDHQYELLLSVATRHHVPKGQLLFRPSKPNLKYLFLEKGLLRGYKVIDGKEYTHHFYFPKWFATDYKSYLTEKASDLFIETLTDVDYYAFNKKDLLHLFSTQHAFEKLGRIIAEEAFLQTVEKLSDMQVLNLEERYKNLLNKNPELFQKVPQRHIASYLGVAEQSLSRIKNNLIS</sequence>